<keyword evidence="2" id="KW-1185">Reference proteome</keyword>
<dbReference type="STRING" id="105696.A0A1Y2LWI4"/>
<dbReference type="Proteomes" id="UP000193240">
    <property type="component" value="Unassembled WGS sequence"/>
</dbReference>
<evidence type="ECO:0008006" key="3">
    <source>
        <dbReference type="Google" id="ProtNLM"/>
    </source>
</evidence>
<evidence type="ECO:0000313" key="1">
    <source>
        <dbReference type="EMBL" id="OSS48264.1"/>
    </source>
</evidence>
<proteinExistence type="predicted"/>
<dbReference type="OMA" id="IDVHRYV"/>
<accession>A0A1Y2LWI4</accession>
<dbReference type="InterPro" id="IPR032466">
    <property type="entry name" value="Metal_Hydrolase"/>
</dbReference>
<dbReference type="AlphaFoldDB" id="A0A1Y2LWI4"/>
<organism evidence="1 2">
    <name type="scientific">Epicoccum nigrum</name>
    <name type="common">Soil fungus</name>
    <name type="synonym">Epicoccum purpurascens</name>
    <dbReference type="NCBI Taxonomy" id="105696"/>
    <lineage>
        <taxon>Eukaryota</taxon>
        <taxon>Fungi</taxon>
        <taxon>Dikarya</taxon>
        <taxon>Ascomycota</taxon>
        <taxon>Pezizomycotina</taxon>
        <taxon>Dothideomycetes</taxon>
        <taxon>Pleosporomycetidae</taxon>
        <taxon>Pleosporales</taxon>
        <taxon>Pleosporineae</taxon>
        <taxon>Didymellaceae</taxon>
        <taxon>Epicoccum</taxon>
    </lineage>
</organism>
<dbReference type="SUPFAM" id="SSF51556">
    <property type="entry name" value="Metallo-dependent hydrolases"/>
    <property type="match status" value="1"/>
</dbReference>
<dbReference type="InParanoid" id="A0A1Y2LWI4"/>
<reference evidence="1 2" key="1">
    <citation type="journal article" date="2017" name="Genome Announc.">
        <title>Genome sequence of the saprophytic ascomycete Epicoccum nigrum ICMP 19927 strain isolated from New Zealand.</title>
        <authorList>
            <person name="Fokin M."/>
            <person name="Fleetwood D."/>
            <person name="Weir B.S."/>
            <person name="Villas-Boas S.G."/>
        </authorList>
    </citation>
    <scope>NUCLEOTIDE SEQUENCE [LARGE SCALE GENOMIC DNA]</scope>
    <source>
        <strain evidence="1 2">ICMP 19927</strain>
    </source>
</reference>
<gene>
    <name evidence="1" type="ORF">B5807_07965</name>
</gene>
<sequence>MSRIDVHRYVYSPAFTEALNQEGGDPSGWYVPEWTVESDLELCQSIGGKTAILSHTAPGPTVKADPKEAAALARELNKFLAVIF</sequence>
<dbReference type="Gene3D" id="3.20.20.140">
    <property type="entry name" value="Metal-dependent hydrolases"/>
    <property type="match status" value="1"/>
</dbReference>
<protein>
    <recommendedName>
        <fullName evidence="3">Amidohydrolase-related domain-containing protein</fullName>
    </recommendedName>
</protein>
<name>A0A1Y2LWI4_EPING</name>
<evidence type="ECO:0000313" key="2">
    <source>
        <dbReference type="Proteomes" id="UP000193240"/>
    </source>
</evidence>
<dbReference type="EMBL" id="KZ107846">
    <property type="protein sequence ID" value="OSS48264.1"/>
    <property type="molecule type" value="Genomic_DNA"/>
</dbReference>